<dbReference type="RefSeq" id="YP_009550975.1">
    <property type="nucleotide sequence ID" value="NC_040298.1"/>
</dbReference>
<dbReference type="Pfam" id="PF17863">
    <property type="entry name" value="AAA_lid_2"/>
    <property type="match status" value="1"/>
</dbReference>
<dbReference type="PANTHER" id="PTHR32039">
    <property type="entry name" value="MAGNESIUM-CHELATASE SUBUNIT CHLI"/>
    <property type="match status" value="1"/>
</dbReference>
<evidence type="ECO:0000256" key="4">
    <source>
        <dbReference type="ARBA" id="ARBA00022741"/>
    </source>
</evidence>
<keyword evidence="4" id="KW-0547">Nucleotide-binding</keyword>
<dbReference type="Gene3D" id="3.40.50.300">
    <property type="entry name" value="P-loop containing nucleotide triphosphate hydrolases"/>
    <property type="match status" value="1"/>
</dbReference>
<dbReference type="Pfam" id="PF01078">
    <property type="entry name" value="Mg_chelatase"/>
    <property type="match status" value="1"/>
</dbReference>
<reference evidence="7" key="1">
    <citation type="journal article" date="2019" name="Genome Biol. Evol.">
        <title>Plastid Genomes and Proteins Illuminate the Evolution of Eustigmatophyte Algae and Their Bacterial Endosymbionts.</title>
        <authorList>
            <person name="Sevcikova T."/>
            <person name="Yurchenko T."/>
            <person name="Fawley K.P."/>
            <person name="Amaral R."/>
            <person name="Strnad H."/>
            <person name="Santos L.M."/>
            <person name="Fawley M.W."/>
            <person name="Elias M."/>
        </authorList>
    </citation>
    <scope>NUCLEOTIDE SEQUENCE</scope>
</reference>
<dbReference type="GO" id="GO:0015995">
    <property type="term" value="P:chlorophyll biosynthetic process"/>
    <property type="evidence" value="ECO:0007669"/>
    <property type="project" value="UniProtKB-UniPathway"/>
</dbReference>
<comment type="similarity">
    <text evidence="2">Belongs to the Mg-chelatase subunits D/I family.</text>
</comment>
<evidence type="ECO:0000256" key="1">
    <source>
        <dbReference type="ARBA" id="ARBA00005173"/>
    </source>
</evidence>
<dbReference type="SUPFAM" id="SSF52540">
    <property type="entry name" value="P-loop containing nucleoside triphosphate hydrolases"/>
    <property type="match status" value="1"/>
</dbReference>
<dbReference type="EMBL" id="MK281456">
    <property type="protein sequence ID" value="QAA11906.1"/>
    <property type="molecule type" value="Genomic_DNA"/>
</dbReference>
<dbReference type="InterPro" id="IPR027417">
    <property type="entry name" value="P-loop_NTPase"/>
</dbReference>
<gene>
    <name evidence="7" type="primary">chlI</name>
</gene>
<dbReference type="PANTHER" id="PTHR32039:SF9">
    <property type="entry name" value="MAGNESIUM-CHELATASE SUBUNIT CHLI-2, CHLOROPLASTIC"/>
    <property type="match status" value="1"/>
</dbReference>
<keyword evidence="7" id="KW-0934">Plastid</keyword>
<evidence type="ECO:0000256" key="5">
    <source>
        <dbReference type="ARBA" id="ARBA00022840"/>
    </source>
</evidence>
<accession>A0A410D2G5</accession>
<evidence type="ECO:0000256" key="2">
    <source>
        <dbReference type="ARBA" id="ARBA00005799"/>
    </source>
</evidence>
<comment type="pathway">
    <text evidence="1">Porphyrin-containing compound metabolism; chlorophyll biosynthesis.</text>
</comment>
<dbReference type="Gene3D" id="1.10.8.80">
    <property type="entry name" value="Magnesium chelatase subunit I, C-Terminal domain"/>
    <property type="match status" value="1"/>
</dbReference>
<evidence type="ECO:0000313" key="7">
    <source>
        <dbReference type="EMBL" id="QAA11906.1"/>
    </source>
</evidence>
<dbReference type="InterPro" id="IPR045006">
    <property type="entry name" value="CHLI-like"/>
</dbReference>
<geneLocation type="plastid" evidence="7"/>
<dbReference type="InterPro" id="IPR003593">
    <property type="entry name" value="AAA+_ATPase"/>
</dbReference>
<dbReference type="EC" id="6.6.1.1" evidence="3"/>
<sequence>MSYLESSKSSAKTKYIKQSPSFSFPFTAIQYQDDLKLGLILNLIDPEIRGMLIIGDRGTGKSTTIRALKAILPPIIRAQGDPFNRSPQFCSRQLNLGIINQIANLQNTQANQQDNSQTNYAMMRIARWKLNGFKNLEVKKTPLIDLPLGATEDRICGTINLERAVTSGKRGFEPGLLANTHRGLLYVDEVNLLDDHLVDILLDAAASGSTIVEREGVSVKHPSKFILIGSGNPEEGEIRPQLLDRFGLYTEITTVQDPAQRLQIIEARTDYDKRAECWSHAYAKAESYIKERVIRSRYLLQFVILPNKLRDAASQMCQTLNVDGLRADIVLCRAARALAALQGQKRVTVDHFRRVAQLCLRHRLRKDPLETIDSGSKVDQIFDDHFGQFAD</sequence>
<feature type="domain" description="AAA+ ATPase" evidence="6">
    <location>
        <begin position="47"/>
        <end position="256"/>
    </location>
</feature>
<proteinExistence type="inferred from homology"/>
<name>A0A410D2G5_9STRA</name>
<protein>
    <recommendedName>
        <fullName evidence="3">magnesium chelatase</fullName>
        <ecNumber evidence="3">6.6.1.1</ecNumber>
    </recommendedName>
</protein>
<keyword evidence="5" id="KW-0067">ATP-binding</keyword>
<dbReference type="InterPro" id="IPR041628">
    <property type="entry name" value="ChlI/MoxR_AAA_lid"/>
</dbReference>
<dbReference type="UniPathway" id="UPA00668"/>
<dbReference type="GO" id="GO:0016851">
    <property type="term" value="F:magnesium chelatase activity"/>
    <property type="evidence" value="ECO:0007669"/>
    <property type="project" value="UniProtKB-EC"/>
</dbReference>
<dbReference type="AlphaFoldDB" id="A0A410D2G5"/>
<dbReference type="SMART" id="SM00382">
    <property type="entry name" value="AAA"/>
    <property type="match status" value="1"/>
</dbReference>
<organism evidence="7">
    <name type="scientific">Eustigmatophyceae sp. Ndem 8/9T-3m6.8</name>
    <dbReference type="NCBI Taxonomy" id="2506146"/>
    <lineage>
        <taxon>Eukaryota</taxon>
        <taxon>Sar</taxon>
        <taxon>Stramenopiles</taxon>
        <taxon>Ochrophyta</taxon>
        <taxon>Eustigmatophyceae</taxon>
    </lineage>
</organism>
<dbReference type="GO" id="GO:0005524">
    <property type="term" value="F:ATP binding"/>
    <property type="evidence" value="ECO:0007669"/>
    <property type="project" value="UniProtKB-KW"/>
</dbReference>
<dbReference type="InterPro" id="IPR000523">
    <property type="entry name" value="Mg_chelatse_chII-like_cat_dom"/>
</dbReference>
<evidence type="ECO:0000256" key="3">
    <source>
        <dbReference type="ARBA" id="ARBA00012825"/>
    </source>
</evidence>
<dbReference type="GeneID" id="38948100"/>
<evidence type="ECO:0000259" key="6">
    <source>
        <dbReference type="SMART" id="SM00382"/>
    </source>
</evidence>